<evidence type="ECO:0000256" key="7">
    <source>
        <dbReference type="PROSITE-ProRule" id="PRU00146"/>
    </source>
</evidence>
<evidence type="ECO:0000313" key="11">
    <source>
        <dbReference type="Proteomes" id="UP001465755"/>
    </source>
</evidence>
<dbReference type="GO" id="GO:0000976">
    <property type="term" value="F:transcription cis-regulatory region binding"/>
    <property type="evidence" value="ECO:0007669"/>
    <property type="project" value="TreeGrafter"/>
</dbReference>
<dbReference type="InterPro" id="IPR013083">
    <property type="entry name" value="Znf_RING/FYVE/PHD"/>
</dbReference>
<keyword evidence="4" id="KW-0862">Zinc</keyword>
<dbReference type="GO" id="GO:0005634">
    <property type="term" value="C:nucleus"/>
    <property type="evidence" value="ECO:0007669"/>
    <property type="project" value="TreeGrafter"/>
</dbReference>
<evidence type="ECO:0000256" key="5">
    <source>
        <dbReference type="ARBA" id="ARBA00023015"/>
    </source>
</evidence>
<dbReference type="GO" id="GO:0008270">
    <property type="term" value="F:zinc ion binding"/>
    <property type="evidence" value="ECO:0007669"/>
    <property type="project" value="UniProtKB-KW"/>
</dbReference>
<dbReference type="Gene3D" id="3.30.40.10">
    <property type="entry name" value="Zinc/RING finger domain, C3HC4 (zinc finger)"/>
    <property type="match status" value="1"/>
</dbReference>
<keyword evidence="3 7" id="KW-0863">Zinc-finger</keyword>
<dbReference type="SUPFAM" id="SSF57903">
    <property type="entry name" value="FYVE/PHD zinc finger"/>
    <property type="match status" value="1"/>
</dbReference>
<dbReference type="EMBL" id="JALJOQ010000002">
    <property type="protein sequence ID" value="KAK9813821.1"/>
    <property type="molecule type" value="Genomic_DNA"/>
</dbReference>
<evidence type="ECO:0000256" key="2">
    <source>
        <dbReference type="ARBA" id="ARBA00022723"/>
    </source>
</evidence>
<comment type="similarity">
    <text evidence="1">Belongs to the Alfin family.</text>
</comment>
<evidence type="ECO:0000313" key="10">
    <source>
        <dbReference type="EMBL" id="KAK9813821.1"/>
    </source>
</evidence>
<dbReference type="AlphaFoldDB" id="A0AAW1PJW3"/>
<feature type="compositionally biased region" description="Low complexity" evidence="8">
    <location>
        <begin position="141"/>
        <end position="156"/>
    </location>
</feature>
<name>A0AAW1PJW3_9CHLO</name>
<evidence type="ECO:0000256" key="8">
    <source>
        <dbReference type="SAM" id="MobiDB-lite"/>
    </source>
</evidence>
<dbReference type="GO" id="GO:0042393">
    <property type="term" value="F:histone binding"/>
    <property type="evidence" value="ECO:0007669"/>
    <property type="project" value="InterPro"/>
</dbReference>
<feature type="region of interest" description="Disordered" evidence="8">
    <location>
        <begin position="135"/>
        <end position="191"/>
    </location>
</feature>
<dbReference type="GO" id="GO:0003712">
    <property type="term" value="F:transcription coregulator activity"/>
    <property type="evidence" value="ECO:0007669"/>
    <property type="project" value="TreeGrafter"/>
</dbReference>
<dbReference type="InterPro" id="IPR021998">
    <property type="entry name" value="Alfin_N"/>
</dbReference>
<organism evidence="10 11">
    <name type="scientific">Symbiochloris irregularis</name>
    <dbReference type="NCBI Taxonomy" id="706552"/>
    <lineage>
        <taxon>Eukaryota</taxon>
        <taxon>Viridiplantae</taxon>
        <taxon>Chlorophyta</taxon>
        <taxon>core chlorophytes</taxon>
        <taxon>Trebouxiophyceae</taxon>
        <taxon>Trebouxiales</taxon>
        <taxon>Trebouxiaceae</taxon>
        <taxon>Symbiochloris</taxon>
    </lineage>
</organism>
<dbReference type="InterPro" id="IPR011011">
    <property type="entry name" value="Znf_FYVE_PHD"/>
</dbReference>
<evidence type="ECO:0000259" key="9">
    <source>
        <dbReference type="PROSITE" id="PS50016"/>
    </source>
</evidence>
<protein>
    <recommendedName>
        <fullName evidence="9">PHD-type domain-containing protein</fullName>
    </recommendedName>
</protein>
<dbReference type="InterPro" id="IPR019787">
    <property type="entry name" value="Znf_PHD-finger"/>
</dbReference>
<dbReference type="InterPro" id="IPR045104">
    <property type="entry name" value="Alfin"/>
</dbReference>
<dbReference type="PANTHER" id="PTHR12321:SF98">
    <property type="entry name" value="PHD FINGER PROTEIN ALFIN-LIKE 5"/>
    <property type="match status" value="1"/>
</dbReference>
<accession>A0AAW1PJW3</accession>
<dbReference type="InterPro" id="IPR001965">
    <property type="entry name" value="Znf_PHD"/>
</dbReference>
<dbReference type="GO" id="GO:0006355">
    <property type="term" value="P:regulation of DNA-templated transcription"/>
    <property type="evidence" value="ECO:0007669"/>
    <property type="project" value="InterPro"/>
</dbReference>
<dbReference type="PROSITE" id="PS50016">
    <property type="entry name" value="ZF_PHD_2"/>
    <property type="match status" value="1"/>
</dbReference>
<proteinExistence type="inferred from homology"/>
<dbReference type="Pfam" id="PF12165">
    <property type="entry name" value="Alfin"/>
    <property type="match status" value="1"/>
</dbReference>
<gene>
    <name evidence="10" type="ORF">WJX73_000167</name>
</gene>
<keyword evidence="5" id="KW-0805">Transcription regulation</keyword>
<comment type="caution">
    <text evidence="10">The sequence shown here is derived from an EMBL/GenBank/DDBJ whole genome shotgun (WGS) entry which is preliminary data.</text>
</comment>
<keyword evidence="6" id="KW-0804">Transcription</keyword>
<keyword evidence="11" id="KW-1185">Reference proteome</keyword>
<keyword evidence="2" id="KW-0479">Metal-binding</keyword>
<dbReference type="Proteomes" id="UP001465755">
    <property type="component" value="Unassembled WGS sequence"/>
</dbReference>
<dbReference type="Pfam" id="PF00628">
    <property type="entry name" value="PHD"/>
    <property type="match status" value="1"/>
</dbReference>
<dbReference type="PANTHER" id="PTHR12321">
    <property type="entry name" value="CPG BINDING PROTEIN"/>
    <property type="match status" value="1"/>
</dbReference>
<evidence type="ECO:0000256" key="6">
    <source>
        <dbReference type="ARBA" id="ARBA00023163"/>
    </source>
</evidence>
<evidence type="ECO:0000256" key="1">
    <source>
        <dbReference type="ARBA" id="ARBA00010445"/>
    </source>
</evidence>
<reference evidence="10 11" key="1">
    <citation type="journal article" date="2024" name="Nat. Commun.">
        <title>Phylogenomics reveals the evolutionary origins of lichenization in chlorophyte algae.</title>
        <authorList>
            <person name="Puginier C."/>
            <person name="Libourel C."/>
            <person name="Otte J."/>
            <person name="Skaloud P."/>
            <person name="Haon M."/>
            <person name="Grisel S."/>
            <person name="Petersen M."/>
            <person name="Berrin J.G."/>
            <person name="Delaux P.M."/>
            <person name="Dal Grande F."/>
            <person name="Keller J."/>
        </authorList>
    </citation>
    <scope>NUCLEOTIDE SEQUENCE [LARGE SCALE GENOMIC DNA]</scope>
    <source>
        <strain evidence="10 11">SAG 2036</strain>
    </source>
</reference>
<sequence>MRTPEEVYHDFSLRRKGILRALTSEFDKFFECADPNKDNLCLYGLPSGAWEVDLPAEEVPPEMPEPALGINFARDGMTKKDWLALVAVHSDTWLFAVAFYNGARLNRDGRERLFELINEQPTCYEVVMGKGGPGPVKPMKKPVMFADPRPASRPGRPSGPPGRHPGRVRDEDDDENDSDDDEGDNETYADGEGDPCPNCGRVYRVSDFWIQCDYCNTWYDGKCVGMSQAKADRMGSQKWKCPACERRS</sequence>
<feature type="domain" description="PHD-type" evidence="9">
    <location>
        <begin position="193"/>
        <end position="247"/>
    </location>
</feature>
<evidence type="ECO:0000256" key="3">
    <source>
        <dbReference type="ARBA" id="ARBA00022771"/>
    </source>
</evidence>
<feature type="compositionally biased region" description="Acidic residues" evidence="8">
    <location>
        <begin position="171"/>
        <end position="191"/>
    </location>
</feature>
<dbReference type="SMART" id="SM00249">
    <property type="entry name" value="PHD"/>
    <property type="match status" value="1"/>
</dbReference>
<evidence type="ECO:0000256" key="4">
    <source>
        <dbReference type="ARBA" id="ARBA00022833"/>
    </source>
</evidence>